<sequence>MTQNPQSFAAPRLSSTQKPLGEAPRHRGSPAGAAVQTGRRRATFTLEPNPNVSFQRTRTEPKDRGAAAGDAPQNRFSAREPPVPPRASDPTAANTSRSFPAEAAAAAPPAAPALPDEEDLSSFFSADPVWDDPADDDLLCEMCESVESRLQSAESAAAGPPPERRAPPPSNGNPQPAARRPLDPNSQAAASLPAAGGSGGAAGVRVTEAFRDAKNSSGSSSGSTWSGRVPLASKRPNNPVTTVTSDVVAKCSAAEIELKKQRAMERRRQRLQGAHNLRAPT</sequence>
<dbReference type="GO" id="GO:0006974">
    <property type="term" value="P:DNA damage response"/>
    <property type="evidence" value="ECO:0007669"/>
    <property type="project" value="TreeGrafter"/>
</dbReference>
<dbReference type="PANTHER" id="PTHR16434:SF4">
    <property type="entry name" value="ETAA1 ACTIVATOR OF ATR KINASE"/>
    <property type="match status" value="1"/>
</dbReference>
<evidence type="ECO:0000313" key="2">
    <source>
        <dbReference type="EMBL" id="TNN34440.1"/>
    </source>
</evidence>
<dbReference type="PANTHER" id="PTHR16434">
    <property type="entry name" value="EWING'S TUMOR-ASSOCIATED ANTIGEN 1 ETAA1"/>
    <property type="match status" value="1"/>
</dbReference>
<dbReference type="AlphaFoldDB" id="A0A4Z2F0N9"/>
<name>A0A4Z2F0N9_9TELE</name>
<dbReference type="GO" id="GO:0031297">
    <property type="term" value="P:replication fork processing"/>
    <property type="evidence" value="ECO:0007669"/>
    <property type="project" value="TreeGrafter"/>
</dbReference>
<dbReference type="GO" id="GO:0043596">
    <property type="term" value="C:nuclear replication fork"/>
    <property type="evidence" value="ECO:0007669"/>
    <property type="project" value="TreeGrafter"/>
</dbReference>
<protein>
    <recommendedName>
        <fullName evidence="4">Ewing's tumor-associated antigen 1</fullName>
    </recommendedName>
</protein>
<reference evidence="2 3" key="1">
    <citation type="submission" date="2019-03" db="EMBL/GenBank/DDBJ databases">
        <title>First draft genome of Liparis tanakae, snailfish: a comprehensive survey of snailfish specific genes.</title>
        <authorList>
            <person name="Kim W."/>
            <person name="Song I."/>
            <person name="Jeong J.-H."/>
            <person name="Kim D."/>
            <person name="Kim S."/>
            <person name="Ryu S."/>
            <person name="Song J.Y."/>
            <person name="Lee S.K."/>
        </authorList>
    </citation>
    <scope>NUCLEOTIDE SEQUENCE [LARGE SCALE GENOMIC DNA]</scope>
    <source>
        <tissue evidence="2">Muscle</tissue>
    </source>
</reference>
<feature type="compositionally biased region" description="Polar residues" evidence="1">
    <location>
        <begin position="1"/>
        <end position="18"/>
    </location>
</feature>
<evidence type="ECO:0000256" key="1">
    <source>
        <dbReference type="SAM" id="MobiDB-lite"/>
    </source>
</evidence>
<feature type="compositionally biased region" description="Polar residues" evidence="1">
    <location>
        <begin position="46"/>
        <end position="56"/>
    </location>
</feature>
<gene>
    <name evidence="2" type="ORF">EYF80_055402</name>
</gene>
<proteinExistence type="predicted"/>
<feature type="compositionally biased region" description="Low complexity" evidence="1">
    <location>
        <begin position="216"/>
        <end position="227"/>
    </location>
</feature>
<accession>A0A4Z2F0N9</accession>
<dbReference type="OrthoDB" id="9378993at2759"/>
<dbReference type="EMBL" id="SRLO01001962">
    <property type="protein sequence ID" value="TNN34440.1"/>
    <property type="molecule type" value="Genomic_DNA"/>
</dbReference>
<dbReference type="GO" id="GO:2000001">
    <property type="term" value="P:regulation of DNA damage checkpoint"/>
    <property type="evidence" value="ECO:0007669"/>
    <property type="project" value="TreeGrafter"/>
</dbReference>
<comment type="caution">
    <text evidence="2">The sequence shown here is derived from an EMBL/GenBank/DDBJ whole genome shotgun (WGS) entry which is preliminary data.</text>
</comment>
<evidence type="ECO:0000313" key="3">
    <source>
        <dbReference type="Proteomes" id="UP000314294"/>
    </source>
</evidence>
<feature type="region of interest" description="Disordered" evidence="1">
    <location>
        <begin position="1"/>
        <end position="241"/>
    </location>
</feature>
<organism evidence="2 3">
    <name type="scientific">Liparis tanakae</name>
    <name type="common">Tanaka's snailfish</name>
    <dbReference type="NCBI Taxonomy" id="230148"/>
    <lineage>
        <taxon>Eukaryota</taxon>
        <taxon>Metazoa</taxon>
        <taxon>Chordata</taxon>
        <taxon>Craniata</taxon>
        <taxon>Vertebrata</taxon>
        <taxon>Euteleostomi</taxon>
        <taxon>Actinopterygii</taxon>
        <taxon>Neopterygii</taxon>
        <taxon>Teleostei</taxon>
        <taxon>Neoteleostei</taxon>
        <taxon>Acanthomorphata</taxon>
        <taxon>Eupercaria</taxon>
        <taxon>Perciformes</taxon>
        <taxon>Cottioidei</taxon>
        <taxon>Cottales</taxon>
        <taxon>Liparidae</taxon>
        <taxon>Liparis</taxon>
    </lineage>
</organism>
<keyword evidence="3" id="KW-1185">Reference proteome</keyword>
<feature type="compositionally biased region" description="Acidic residues" evidence="1">
    <location>
        <begin position="129"/>
        <end position="139"/>
    </location>
</feature>
<evidence type="ECO:0008006" key="4">
    <source>
        <dbReference type="Google" id="ProtNLM"/>
    </source>
</evidence>
<dbReference type="GO" id="GO:0043539">
    <property type="term" value="F:protein serine/threonine kinase activator activity"/>
    <property type="evidence" value="ECO:0007669"/>
    <property type="project" value="TreeGrafter"/>
</dbReference>
<dbReference type="Proteomes" id="UP000314294">
    <property type="component" value="Unassembled WGS sequence"/>
</dbReference>
<dbReference type="InterPro" id="IPR029406">
    <property type="entry name" value="ETAA1"/>
</dbReference>